<feature type="compositionally biased region" description="Low complexity" evidence="1">
    <location>
        <begin position="149"/>
        <end position="161"/>
    </location>
</feature>
<accession>A0A9P7YXZ4</accession>
<feature type="compositionally biased region" description="Polar residues" evidence="1">
    <location>
        <begin position="135"/>
        <end position="148"/>
    </location>
</feature>
<feature type="region of interest" description="Disordered" evidence="1">
    <location>
        <begin position="512"/>
        <end position="551"/>
    </location>
</feature>
<evidence type="ECO:0000313" key="3">
    <source>
        <dbReference type="Proteomes" id="UP000887226"/>
    </source>
</evidence>
<dbReference type="Proteomes" id="UP000887226">
    <property type="component" value="Unassembled WGS sequence"/>
</dbReference>
<gene>
    <name evidence="2" type="ORF">BJ878DRAFT_211642</name>
</gene>
<keyword evidence="3" id="KW-1185">Reference proteome</keyword>
<evidence type="ECO:0000256" key="1">
    <source>
        <dbReference type="SAM" id="MobiDB-lite"/>
    </source>
</evidence>
<sequence>MAWPKKTNNSGWDGIQHVWDVQIAEKGIEQASDAPIHAAAEEAADGEYETNDHDFADQTVGRDYLGKFEYGAVTYERALKDWVANLLPMVGRDNNNEPLFNLPDMARRGLFDRTHVYDELPNVVVKAAHIISTPNTDRQGAASNPTGVSASSNAQAAASSSMPVSSDNPLGLSAPYGTSLSDSTAARLRPAKLPRDRTLGRDAMRDIQEKIRGKKAPEALDTDPNTFATEDSSIVVPHQDNAFMTQEKLVLTRLAGIAPQFERAPSSQDTFAAHAGPATKRTQHKISSRVAIEKEHACRAHDKAGQEIKRRIATERQQADAVETVIHSRGGSSEIASFHFSIAHDNVSNLPPLPFTTGPVWLNNSDDNTRVPVDEPSAKVGQKQIAKEIKANRVHSEPAVEESVDERQVCKKAGEPSNVAAGSTWECQSTHATNVQTRKPAAQASIDLSSREYVYVGTRSLDTHANFVTAYISSDSATNHGETAESRKLRHQQEHHARAKKLQENYARFDEALANRPPKSSSTKEAGQYGDMWSATPKAPSDAIANDGPANPAASSNEIVLYNGRSGTPATTVATGGIAHGRNRFQATPEMIQRRANLSAEERAMVLLLMTPDDAAEMRVAFEAADLKMQAGYYAGGDHDAAASHTLLGKGYEGRQQVVERGA</sequence>
<dbReference type="AlphaFoldDB" id="A0A9P7YXZ4"/>
<proteinExistence type="predicted"/>
<evidence type="ECO:0000313" key="2">
    <source>
        <dbReference type="EMBL" id="KAG9241762.1"/>
    </source>
</evidence>
<comment type="caution">
    <text evidence="2">The sequence shown here is derived from an EMBL/GenBank/DDBJ whole genome shotgun (WGS) entry which is preliminary data.</text>
</comment>
<feature type="region of interest" description="Disordered" evidence="1">
    <location>
        <begin position="135"/>
        <end position="195"/>
    </location>
</feature>
<organism evidence="2 3">
    <name type="scientific">Calycina marina</name>
    <dbReference type="NCBI Taxonomy" id="1763456"/>
    <lineage>
        <taxon>Eukaryota</taxon>
        <taxon>Fungi</taxon>
        <taxon>Dikarya</taxon>
        <taxon>Ascomycota</taxon>
        <taxon>Pezizomycotina</taxon>
        <taxon>Leotiomycetes</taxon>
        <taxon>Helotiales</taxon>
        <taxon>Pezizellaceae</taxon>
        <taxon>Calycina</taxon>
    </lineage>
</organism>
<protein>
    <submittedName>
        <fullName evidence="2">Uncharacterized protein</fullName>
    </submittedName>
</protein>
<dbReference type="EMBL" id="MU254160">
    <property type="protein sequence ID" value="KAG9241762.1"/>
    <property type="molecule type" value="Genomic_DNA"/>
</dbReference>
<name>A0A9P7YXZ4_9HELO</name>
<reference evidence="2" key="1">
    <citation type="journal article" date="2021" name="IMA Fungus">
        <title>Genomic characterization of three marine fungi, including Emericellopsis atlantica sp. nov. with signatures of a generalist lifestyle and marine biomass degradation.</title>
        <authorList>
            <person name="Hagestad O.C."/>
            <person name="Hou L."/>
            <person name="Andersen J.H."/>
            <person name="Hansen E.H."/>
            <person name="Altermark B."/>
            <person name="Li C."/>
            <person name="Kuhnert E."/>
            <person name="Cox R.J."/>
            <person name="Crous P.W."/>
            <person name="Spatafora J.W."/>
            <person name="Lail K."/>
            <person name="Amirebrahimi M."/>
            <person name="Lipzen A."/>
            <person name="Pangilinan J."/>
            <person name="Andreopoulos W."/>
            <person name="Hayes R.D."/>
            <person name="Ng V."/>
            <person name="Grigoriev I.V."/>
            <person name="Jackson S.A."/>
            <person name="Sutton T.D.S."/>
            <person name="Dobson A.D.W."/>
            <person name="Rama T."/>
        </authorList>
    </citation>
    <scope>NUCLEOTIDE SEQUENCE</scope>
    <source>
        <strain evidence="2">TRa3180A</strain>
    </source>
</reference>